<comment type="caution">
    <text evidence="2">The sequence shown here is derived from an EMBL/GenBank/DDBJ whole genome shotgun (WGS) entry which is preliminary data.</text>
</comment>
<feature type="compositionally biased region" description="Low complexity" evidence="1">
    <location>
        <begin position="331"/>
        <end position="344"/>
    </location>
</feature>
<keyword evidence="3" id="KW-1185">Reference proteome</keyword>
<feature type="region of interest" description="Disordered" evidence="1">
    <location>
        <begin position="386"/>
        <end position="456"/>
    </location>
</feature>
<dbReference type="AlphaFoldDB" id="A0A250WVB5"/>
<dbReference type="EMBL" id="BEGY01000009">
    <property type="protein sequence ID" value="GAX74745.1"/>
    <property type="molecule type" value="Genomic_DNA"/>
</dbReference>
<feature type="region of interest" description="Disordered" evidence="1">
    <location>
        <begin position="1"/>
        <end position="157"/>
    </location>
</feature>
<proteinExistence type="predicted"/>
<feature type="region of interest" description="Disordered" evidence="1">
    <location>
        <begin position="686"/>
        <end position="712"/>
    </location>
</feature>
<feature type="compositionally biased region" description="Low complexity" evidence="1">
    <location>
        <begin position="127"/>
        <end position="137"/>
    </location>
</feature>
<evidence type="ECO:0000313" key="2">
    <source>
        <dbReference type="EMBL" id="GAX74745.1"/>
    </source>
</evidence>
<feature type="region of interest" description="Disordered" evidence="1">
    <location>
        <begin position="564"/>
        <end position="659"/>
    </location>
</feature>
<evidence type="ECO:0000313" key="3">
    <source>
        <dbReference type="Proteomes" id="UP000232323"/>
    </source>
</evidence>
<feature type="compositionally biased region" description="Polar residues" evidence="1">
    <location>
        <begin position="500"/>
        <end position="509"/>
    </location>
</feature>
<feature type="compositionally biased region" description="Polar residues" evidence="1">
    <location>
        <begin position="148"/>
        <end position="157"/>
    </location>
</feature>
<organism evidence="2 3">
    <name type="scientific">Chlamydomonas eustigma</name>
    <dbReference type="NCBI Taxonomy" id="1157962"/>
    <lineage>
        <taxon>Eukaryota</taxon>
        <taxon>Viridiplantae</taxon>
        <taxon>Chlorophyta</taxon>
        <taxon>core chlorophytes</taxon>
        <taxon>Chlorophyceae</taxon>
        <taxon>CS clade</taxon>
        <taxon>Chlamydomonadales</taxon>
        <taxon>Chlamydomonadaceae</taxon>
        <taxon>Chlamydomonas</taxon>
    </lineage>
</organism>
<feature type="compositionally biased region" description="Low complexity" evidence="1">
    <location>
        <begin position="954"/>
        <end position="980"/>
    </location>
</feature>
<reference evidence="2 3" key="1">
    <citation type="submission" date="2017-08" db="EMBL/GenBank/DDBJ databases">
        <title>Acidophilic green algal genome provides insights into adaptation to an acidic environment.</title>
        <authorList>
            <person name="Hirooka S."/>
            <person name="Hirose Y."/>
            <person name="Kanesaki Y."/>
            <person name="Higuchi S."/>
            <person name="Fujiwara T."/>
            <person name="Onuma R."/>
            <person name="Era A."/>
            <person name="Ohbayashi R."/>
            <person name="Uzuka A."/>
            <person name="Nozaki H."/>
            <person name="Yoshikawa H."/>
            <person name="Miyagishima S.Y."/>
        </authorList>
    </citation>
    <scope>NUCLEOTIDE SEQUENCE [LARGE SCALE GENOMIC DNA]</scope>
    <source>
        <strain evidence="2 3">NIES-2499</strain>
    </source>
</reference>
<feature type="region of interest" description="Disordered" evidence="1">
    <location>
        <begin position="954"/>
        <end position="1002"/>
    </location>
</feature>
<feature type="compositionally biased region" description="Basic and acidic residues" evidence="1">
    <location>
        <begin position="11"/>
        <end position="23"/>
    </location>
</feature>
<accession>A0A250WVB5</accession>
<evidence type="ECO:0000256" key="1">
    <source>
        <dbReference type="SAM" id="MobiDB-lite"/>
    </source>
</evidence>
<feature type="compositionally biased region" description="Polar residues" evidence="1">
    <location>
        <begin position="990"/>
        <end position="1002"/>
    </location>
</feature>
<feature type="compositionally biased region" description="Low complexity" evidence="1">
    <location>
        <begin position="619"/>
        <end position="631"/>
    </location>
</feature>
<feature type="region of interest" description="Disordered" evidence="1">
    <location>
        <begin position="331"/>
        <end position="367"/>
    </location>
</feature>
<feature type="compositionally biased region" description="Basic and acidic residues" evidence="1">
    <location>
        <begin position="805"/>
        <end position="822"/>
    </location>
</feature>
<feature type="compositionally biased region" description="Low complexity" evidence="1">
    <location>
        <begin position="473"/>
        <end position="499"/>
    </location>
</feature>
<feature type="region of interest" description="Disordered" evidence="1">
    <location>
        <begin position="473"/>
        <end position="514"/>
    </location>
</feature>
<protein>
    <submittedName>
        <fullName evidence="2">Uncharacterized protein</fullName>
    </submittedName>
</protein>
<feature type="region of interest" description="Disordered" evidence="1">
    <location>
        <begin position="796"/>
        <end position="838"/>
    </location>
</feature>
<feature type="compositionally biased region" description="Pro residues" evidence="1">
    <location>
        <begin position="570"/>
        <end position="582"/>
    </location>
</feature>
<feature type="compositionally biased region" description="Polar residues" evidence="1">
    <location>
        <begin position="442"/>
        <end position="453"/>
    </location>
</feature>
<name>A0A250WVB5_9CHLO</name>
<feature type="compositionally biased region" description="Low complexity" evidence="1">
    <location>
        <begin position="72"/>
        <end position="85"/>
    </location>
</feature>
<dbReference type="Proteomes" id="UP000232323">
    <property type="component" value="Unassembled WGS sequence"/>
</dbReference>
<gene>
    <name evidence="2" type="ORF">CEUSTIGMA_g2192.t1</name>
</gene>
<sequence>MVSNQPYKTGPLDRIERGIRRSQEASGSARVDHIASVASTSQGVPNSPPPPSQWTRDDPNLLSPLATIFHPSASQGASAADSALAGITQRTQRGSSKKSEPSLVGDLSSSTSAAHSVKSEDSSHYRTPITTNTTNTTPPIPSEVGPSSKLNPNSDSDPFSAQLLASIQQSVKIYMDQRLQAQEFAAQASQAAFEKKLLEKVERIEDDQAFFRGEVQAQKKSISELRASTDKVAYEVAKLAEQVKAQHELKEDVTDHVTPEDLDQVWNQLNALQNAVFPEVSLSPLSAVDPQESLSFEPPRDNSLQSTSWIENSVYHPISSSHSPAFHNALSGPPSSFSSGYQSSATFDPNPLNPPPQTVLPQPADHAQQHLMPAVLASRNKQRNLPNISEVDHGGHIHAGTRRAPLPHSSPPAHEHPSSSHANSHMSAPPVNSVSHRPPPSIITSTDMPQDSFSLRPPTVQLHLLPSSWIENSLSSSSLPQSPHTPHSALSHSPSPSTSEYQSPVTHNPNPHRVLPQAADHVQHLLVVPSVPNRERDLPRVTEIDHGGSVVPLRVSRSHFGAQGMCNKMPLPPSPLPAPDHSPSPQSSDEGVSHLPYSCAIASPPTPLAGHHPSRSHRSAPISSSSQSLQLPTCHLPPISRHDSSHAPSTSGRSDGPDVPVVLVVGGHYMPLQPAVLTQPFAPRPSGATGAVGPPYTSQSSRTPCVGTSPCKMSDNRSNEECLSTIHNMEKGRKKRAFAEEAAGRKSSAIVKEQLRTATRVYDNEVNSGLIKYNPAISLDPERLLQWYKNYLKGLQTQSRKQGPRRQEHDVRRDERRGERRAPKAPNPLPHLDSDGNQLAKGGPSRGFIFWDSMNQPTGLIWNANDQAAYFEYVLKPSPVPPEVALTTFWEKWDVLHENALTQAHDPKAVANRLKKWVAHTYDPMARNMVGLLCSPTTPPTMVPAPAAAVPLPSVARPNSSRATPVPTASAPPSLTARTSGSKGAKAQVLPTSKSSTTAMEE</sequence>